<dbReference type="AlphaFoldDB" id="A0A0H2RTJ3"/>
<evidence type="ECO:0000256" key="2">
    <source>
        <dbReference type="ARBA" id="ARBA00022857"/>
    </source>
</evidence>
<reference evidence="5 6" key="1">
    <citation type="submission" date="2015-04" db="EMBL/GenBank/DDBJ databases">
        <title>Complete genome sequence of Schizopora paradoxa KUC8140, a cosmopolitan wood degrader in East Asia.</title>
        <authorList>
            <consortium name="DOE Joint Genome Institute"/>
            <person name="Min B."/>
            <person name="Park H."/>
            <person name="Jang Y."/>
            <person name="Kim J.-J."/>
            <person name="Kim K.H."/>
            <person name="Pangilinan J."/>
            <person name="Lipzen A."/>
            <person name="Riley R."/>
            <person name="Grigoriev I.V."/>
            <person name="Spatafora J.W."/>
            <person name="Choi I.-G."/>
        </authorList>
    </citation>
    <scope>NUCLEOTIDE SEQUENCE [LARGE SCALE GENOMIC DNA]</scope>
    <source>
        <strain evidence="5 6">KUC8140</strain>
    </source>
</reference>
<evidence type="ECO:0000256" key="1">
    <source>
        <dbReference type="ARBA" id="ARBA00006484"/>
    </source>
</evidence>
<dbReference type="PANTHER" id="PTHR43544:SF7">
    <property type="entry name" value="NADB-LER2"/>
    <property type="match status" value="1"/>
</dbReference>
<dbReference type="PRINTS" id="PR00080">
    <property type="entry name" value="SDRFAMILY"/>
</dbReference>
<gene>
    <name evidence="5" type="ORF">SCHPADRAFT_880820</name>
</gene>
<evidence type="ECO:0000256" key="3">
    <source>
        <dbReference type="ARBA" id="ARBA00023002"/>
    </source>
</evidence>
<sequence length="237" mass="25116">MTTWLVTGASRGLGFGLVKHILAASKDNTVFAACRNPSTANQLTELASSSEPDKLHIVKLDVADESTIAEAAKEVGSILSQKGLALDYLINNAGISTAHDTPMTATSKNLMDTLLTNTVGPFLVTQHFMPYLEKSAKPVLMNMSSGLGSITNADTSFQAGYRTSKAALNLFTKQLSVEKPEVIVFAMAPGWVKTDLAGPSAALTVDFSVSNMLKVLANVTKKDSGTFVNYSGAVLPW</sequence>
<proteinExistence type="inferred from homology"/>
<dbReference type="PANTHER" id="PTHR43544">
    <property type="entry name" value="SHORT-CHAIN DEHYDROGENASE/REDUCTASE"/>
    <property type="match status" value="1"/>
</dbReference>
<dbReference type="SUPFAM" id="SSF51735">
    <property type="entry name" value="NAD(P)-binding Rossmann-fold domains"/>
    <property type="match status" value="1"/>
</dbReference>
<dbReference type="InterPro" id="IPR002347">
    <property type="entry name" value="SDR_fam"/>
</dbReference>
<dbReference type="Gene3D" id="3.40.50.720">
    <property type="entry name" value="NAD(P)-binding Rossmann-like Domain"/>
    <property type="match status" value="1"/>
</dbReference>
<keyword evidence="6" id="KW-1185">Reference proteome</keyword>
<dbReference type="InParanoid" id="A0A0H2RTJ3"/>
<dbReference type="GO" id="GO:0005737">
    <property type="term" value="C:cytoplasm"/>
    <property type="evidence" value="ECO:0007669"/>
    <property type="project" value="TreeGrafter"/>
</dbReference>
<protein>
    <submittedName>
        <fullName evidence="5">NAD-P-binding protein</fullName>
    </submittedName>
</protein>
<keyword evidence="2" id="KW-0521">NADP</keyword>
<keyword evidence="3" id="KW-0560">Oxidoreductase</keyword>
<dbReference type="Proteomes" id="UP000053477">
    <property type="component" value="Unassembled WGS sequence"/>
</dbReference>
<dbReference type="InterPro" id="IPR036291">
    <property type="entry name" value="NAD(P)-bd_dom_sf"/>
</dbReference>
<organism evidence="5 6">
    <name type="scientific">Schizopora paradoxa</name>
    <dbReference type="NCBI Taxonomy" id="27342"/>
    <lineage>
        <taxon>Eukaryota</taxon>
        <taxon>Fungi</taxon>
        <taxon>Dikarya</taxon>
        <taxon>Basidiomycota</taxon>
        <taxon>Agaricomycotina</taxon>
        <taxon>Agaricomycetes</taxon>
        <taxon>Hymenochaetales</taxon>
        <taxon>Schizoporaceae</taxon>
        <taxon>Schizopora</taxon>
    </lineage>
</organism>
<dbReference type="GO" id="GO:0016491">
    <property type="term" value="F:oxidoreductase activity"/>
    <property type="evidence" value="ECO:0007669"/>
    <property type="project" value="UniProtKB-KW"/>
</dbReference>
<name>A0A0H2RTJ3_9AGAM</name>
<dbReference type="EMBL" id="KQ086104">
    <property type="protein sequence ID" value="KLO08151.1"/>
    <property type="molecule type" value="Genomic_DNA"/>
</dbReference>
<dbReference type="InterPro" id="IPR051468">
    <property type="entry name" value="Fungal_SecMetab_SDRs"/>
</dbReference>
<evidence type="ECO:0000256" key="4">
    <source>
        <dbReference type="RuleBase" id="RU000363"/>
    </source>
</evidence>
<dbReference type="OrthoDB" id="9876299at2759"/>
<dbReference type="CDD" id="cd05325">
    <property type="entry name" value="carb_red_sniffer_like_SDR_c"/>
    <property type="match status" value="1"/>
</dbReference>
<evidence type="ECO:0000313" key="5">
    <source>
        <dbReference type="EMBL" id="KLO08151.1"/>
    </source>
</evidence>
<accession>A0A0H2RTJ3</accession>
<comment type="similarity">
    <text evidence="1 4">Belongs to the short-chain dehydrogenases/reductases (SDR) family.</text>
</comment>
<evidence type="ECO:0000313" key="6">
    <source>
        <dbReference type="Proteomes" id="UP000053477"/>
    </source>
</evidence>
<dbReference type="PRINTS" id="PR00081">
    <property type="entry name" value="GDHRDH"/>
</dbReference>
<dbReference type="Pfam" id="PF00106">
    <property type="entry name" value="adh_short"/>
    <property type="match status" value="1"/>
</dbReference>